<dbReference type="Proteomes" id="UP001597214">
    <property type="component" value="Unassembled WGS sequence"/>
</dbReference>
<protein>
    <submittedName>
        <fullName evidence="9">MFS transporter</fullName>
    </submittedName>
</protein>
<dbReference type="RefSeq" id="WP_377928941.1">
    <property type="nucleotide sequence ID" value="NZ_JBHUEM010000022.1"/>
</dbReference>
<dbReference type="Pfam" id="PF07690">
    <property type="entry name" value="MFS_1"/>
    <property type="match status" value="1"/>
</dbReference>
<feature type="transmembrane region" description="Helical" evidence="7">
    <location>
        <begin position="20"/>
        <end position="41"/>
    </location>
</feature>
<name>A0ABW4LS83_9BACI</name>
<keyword evidence="2" id="KW-0813">Transport</keyword>
<evidence type="ECO:0000256" key="4">
    <source>
        <dbReference type="ARBA" id="ARBA00022692"/>
    </source>
</evidence>
<evidence type="ECO:0000259" key="8">
    <source>
        <dbReference type="PROSITE" id="PS50850"/>
    </source>
</evidence>
<evidence type="ECO:0000256" key="2">
    <source>
        <dbReference type="ARBA" id="ARBA00022448"/>
    </source>
</evidence>
<keyword evidence="3" id="KW-1003">Cell membrane</keyword>
<dbReference type="Gene3D" id="1.20.1250.20">
    <property type="entry name" value="MFS general substrate transporter like domains"/>
    <property type="match status" value="1"/>
</dbReference>
<comment type="caution">
    <text evidence="9">The sequence shown here is derived from an EMBL/GenBank/DDBJ whole genome shotgun (WGS) entry which is preliminary data.</text>
</comment>
<dbReference type="EMBL" id="JBHUEM010000022">
    <property type="protein sequence ID" value="MFD1737721.1"/>
    <property type="molecule type" value="Genomic_DNA"/>
</dbReference>
<evidence type="ECO:0000256" key="5">
    <source>
        <dbReference type="ARBA" id="ARBA00022989"/>
    </source>
</evidence>
<accession>A0ABW4LS83</accession>
<organism evidence="9 10">
    <name type="scientific">Bacillus salitolerans</name>
    <dbReference type="NCBI Taxonomy" id="1437434"/>
    <lineage>
        <taxon>Bacteria</taxon>
        <taxon>Bacillati</taxon>
        <taxon>Bacillota</taxon>
        <taxon>Bacilli</taxon>
        <taxon>Bacillales</taxon>
        <taxon>Bacillaceae</taxon>
        <taxon>Bacillus</taxon>
    </lineage>
</organism>
<proteinExistence type="predicted"/>
<feature type="transmembrane region" description="Helical" evidence="7">
    <location>
        <begin position="53"/>
        <end position="71"/>
    </location>
</feature>
<sequence>MYAQFALALPLRAESFMENPAAVSLVWTFNSILIVMFQTIITNKIIRRIKPMNSLALGTFFIGLGISSLYFANHFLILVICGMIFIMGEMILMPTIDITITRLGSAELIGTYFGLANFVFGLGEGIGNFSGSRLLNVGIQTYLPWITYFSVAVFVSIVIVLFKRDNQVQKQPS</sequence>
<feature type="transmembrane region" description="Helical" evidence="7">
    <location>
        <begin position="77"/>
        <end position="96"/>
    </location>
</feature>
<dbReference type="InterPro" id="IPR036259">
    <property type="entry name" value="MFS_trans_sf"/>
</dbReference>
<dbReference type="PROSITE" id="PS50850">
    <property type="entry name" value="MFS"/>
    <property type="match status" value="1"/>
</dbReference>
<feature type="domain" description="Major facilitator superfamily (MFS) profile" evidence="8">
    <location>
        <begin position="1"/>
        <end position="173"/>
    </location>
</feature>
<evidence type="ECO:0000256" key="7">
    <source>
        <dbReference type="SAM" id="Phobius"/>
    </source>
</evidence>
<comment type="subcellular location">
    <subcellularLocation>
        <location evidence="1">Cell membrane</location>
        <topology evidence="1">Multi-pass membrane protein</topology>
    </subcellularLocation>
</comment>
<keyword evidence="4 7" id="KW-0812">Transmembrane</keyword>
<dbReference type="SUPFAM" id="SSF103473">
    <property type="entry name" value="MFS general substrate transporter"/>
    <property type="match status" value="1"/>
</dbReference>
<dbReference type="PANTHER" id="PTHR23517">
    <property type="entry name" value="RESISTANCE PROTEIN MDTM, PUTATIVE-RELATED-RELATED"/>
    <property type="match status" value="1"/>
</dbReference>
<evidence type="ECO:0000256" key="6">
    <source>
        <dbReference type="ARBA" id="ARBA00023136"/>
    </source>
</evidence>
<reference evidence="10" key="1">
    <citation type="journal article" date="2019" name="Int. J. Syst. Evol. Microbiol.">
        <title>The Global Catalogue of Microorganisms (GCM) 10K type strain sequencing project: providing services to taxonomists for standard genome sequencing and annotation.</title>
        <authorList>
            <consortium name="The Broad Institute Genomics Platform"/>
            <consortium name="The Broad Institute Genome Sequencing Center for Infectious Disease"/>
            <person name="Wu L."/>
            <person name="Ma J."/>
        </authorList>
    </citation>
    <scope>NUCLEOTIDE SEQUENCE [LARGE SCALE GENOMIC DNA]</scope>
    <source>
        <strain evidence="10">CCUG 49339</strain>
    </source>
</reference>
<gene>
    <name evidence="9" type="ORF">ACFSCX_14390</name>
</gene>
<evidence type="ECO:0000313" key="10">
    <source>
        <dbReference type="Proteomes" id="UP001597214"/>
    </source>
</evidence>
<keyword evidence="10" id="KW-1185">Reference proteome</keyword>
<keyword evidence="5 7" id="KW-1133">Transmembrane helix</keyword>
<dbReference type="InterPro" id="IPR050171">
    <property type="entry name" value="MFS_Transporters"/>
</dbReference>
<dbReference type="PANTHER" id="PTHR23517:SF2">
    <property type="entry name" value="MULTIDRUG RESISTANCE PROTEIN MDTH"/>
    <property type="match status" value="1"/>
</dbReference>
<feature type="transmembrane region" description="Helical" evidence="7">
    <location>
        <begin position="142"/>
        <end position="162"/>
    </location>
</feature>
<feature type="transmembrane region" description="Helical" evidence="7">
    <location>
        <begin position="108"/>
        <end position="130"/>
    </location>
</feature>
<dbReference type="InterPro" id="IPR011701">
    <property type="entry name" value="MFS"/>
</dbReference>
<evidence type="ECO:0000256" key="1">
    <source>
        <dbReference type="ARBA" id="ARBA00004651"/>
    </source>
</evidence>
<evidence type="ECO:0000256" key="3">
    <source>
        <dbReference type="ARBA" id="ARBA00022475"/>
    </source>
</evidence>
<dbReference type="InterPro" id="IPR020846">
    <property type="entry name" value="MFS_dom"/>
</dbReference>
<keyword evidence="6 7" id="KW-0472">Membrane</keyword>
<evidence type="ECO:0000313" key="9">
    <source>
        <dbReference type="EMBL" id="MFD1737721.1"/>
    </source>
</evidence>